<proteinExistence type="predicted"/>
<dbReference type="InterPro" id="IPR029063">
    <property type="entry name" value="SAM-dependent_MTases_sf"/>
</dbReference>
<gene>
    <name evidence="2" type="ORF">SAMN05421538_11267</name>
</gene>
<dbReference type="STRING" id="591205.SAMN05421538_11267"/>
<dbReference type="EMBL" id="FNAH01000012">
    <property type="protein sequence ID" value="SDE83565.1"/>
    <property type="molecule type" value="Genomic_DNA"/>
</dbReference>
<dbReference type="InterPro" id="IPR031339">
    <property type="entry name" value="DUF4942"/>
</dbReference>
<keyword evidence="3" id="KW-1185">Reference proteome</keyword>
<evidence type="ECO:0000313" key="3">
    <source>
        <dbReference type="Proteomes" id="UP000199344"/>
    </source>
</evidence>
<dbReference type="CDD" id="cd02440">
    <property type="entry name" value="AdoMet_MTases"/>
    <property type="match status" value="1"/>
</dbReference>
<dbReference type="InterPro" id="IPR002052">
    <property type="entry name" value="DNA_methylase_N6_adenine_CS"/>
</dbReference>
<dbReference type="RefSeq" id="WP_090525208.1">
    <property type="nucleotide sequence ID" value="NZ_FNAH01000012.1"/>
</dbReference>
<name>A0A1G7G659_9RHOB</name>
<dbReference type="Pfam" id="PF13708">
    <property type="entry name" value="DUF4942"/>
    <property type="match status" value="1"/>
</dbReference>
<dbReference type="Gene3D" id="3.40.50.150">
    <property type="entry name" value="Vaccinia Virus protein VP39"/>
    <property type="match status" value="1"/>
</dbReference>
<protein>
    <recommendedName>
        <fullName evidence="1">DUF4942 domain-containing protein</fullName>
    </recommendedName>
</protein>
<organism evidence="2 3">
    <name type="scientific">Paracoccus isoporae</name>
    <dbReference type="NCBI Taxonomy" id="591205"/>
    <lineage>
        <taxon>Bacteria</taxon>
        <taxon>Pseudomonadati</taxon>
        <taxon>Pseudomonadota</taxon>
        <taxon>Alphaproteobacteria</taxon>
        <taxon>Rhodobacterales</taxon>
        <taxon>Paracoccaceae</taxon>
        <taxon>Paracoccus</taxon>
    </lineage>
</organism>
<dbReference type="GO" id="GO:0032259">
    <property type="term" value="P:methylation"/>
    <property type="evidence" value="ECO:0007669"/>
    <property type="project" value="InterPro"/>
</dbReference>
<dbReference type="Proteomes" id="UP000199344">
    <property type="component" value="Unassembled WGS sequence"/>
</dbReference>
<accession>A0A1G7G659</accession>
<dbReference type="AlphaFoldDB" id="A0A1G7G659"/>
<dbReference type="PRINTS" id="PR00507">
    <property type="entry name" value="N12N6MTFRASE"/>
</dbReference>
<evidence type="ECO:0000259" key="1">
    <source>
        <dbReference type="Pfam" id="PF13708"/>
    </source>
</evidence>
<sequence length="478" mass="53161">MNAPLSFNAGALVAPLNIEAICMMRERALSEMEEAIAAIAKGYALARGAAETAKGATAGHASYLHYDDNQTVEKSLYPDFDTEKTFATYKRTLDAAIWRRIVEETRLKEIMDRTERDQLDKQMAANDMPEPTFETIRATLARLTGEANLIFQRGVARAFASLSPAFKSHDAFKINKRMIFEWVFSEGGYWSYSGHGEQMRRTLADVERVFSQLAGNRTYGALEHAIEVSRRGRYGARQSEVESEYFLARTFKNGNLHLWIKDETLLRKVNRVLADYYGEVLPDAAGAEAQPADFWPGTALAKDLAFYPTPAEVVDYLLDGLRIEPGARILEPSAGVGALVRPLLAQGANVDAIEVHPDRTEALRGIAHPALSVKCANFLKLPARPVYDYVVMNPPFAGTHFMNHLRHAFDFLKPGGELRAILPASAEVGSTAKHECFRAWAESHATRGWRRGLWRDLPAESFASVGVRINTVVLTLTK</sequence>
<dbReference type="SUPFAM" id="SSF53335">
    <property type="entry name" value="S-adenosyl-L-methionine-dependent methyltransferases"/>
    <property type="match status" value="1"/>
</dbReference>
<feature type="domain" description="DUF4942" evidence="1">
    <location>
        <begin position="91"/>
        <end position="279"/>
    </location>
</feature>
<dbReference type="GO" id="GO:0003676">
    <property type="term" value="F:nucleic acid binding"/>
    <property type="evidence" value="ECO:0007669"/>
    <property type="project" value="InterPro"/>
</dbReference>
<dbReference type="PROSITE" id="PS00092">
    <property type="entry name" value="N6_MTASE"/>
    <property type="match status" value="1"/>
</dbReference>
<reference evidence="2 3" key="1">
    <citation type="submission" date="2016-10" db="EMBL/GenBank/DDBJ databases">
        <authorList>
            <person name="de Groot N.N."/>
        </authorList>
    </citation>
    <scope>NUCLEOTIDE SEQUENCE [LARGE SCALE GENOMIC DNA]</scope>
    <source>
        <strain evidence="2 3">DSM 22220</strain>
    </source>
</reference>
<dbReference type="OrthoDB" id="270332at2"/>
<dbReference type="GO" id="GO:0008168">
    <property type="term" value="F:methyltransferase activity"/>
    <property type="evidence" value="ECO:0007669"/>
    <property type="project" value="InterPro"/>
</dbReference>
<evidence type="ECO:0000313" key="2">
    <source>
        <dbReference type="EMBL" id="SDE83565.1"/>
    </source>
</evidence>